<feature type="signal peptide" evidence="2">
    <location>
        <begin position="1"/>
        <end position="21"/>
    </location>
</feature>
<evidence type="ECO:0000313" key="3">
    <source>
        <dbReference type="EMBL" id="KAH7048351.1"/>
    </source>
</evidence>
<proteinExistence type="predicted"/>
<evidence type="ECO:0000256" key="1">
    <source>
        <dbReference type="SAM" id="MobiDB-lite"/>
    </source>
</evidence>
<evidence type="ECO:0000313" key="4">
    <source>
        <dbReference type="Proteomes" id="UP000774617"/>
    </source>
</evidence>
<dbReference type="EMBL" id="JAGTJR010000015">
    <property type="protein sequence ID" value="KAH7048351.1"/>
    <property type="molecule type" value="Genomic_DNA"/>
</dbReference>
<feature type="chain" id="PRO_5045750046" evidence="2">
    <location>
        <begin position="22"/>
        <end position="304"/>
    </location>
</feature>
<name>A0ABQ8G8N6_9PEZI</name>
<dbReference type="InterPro" id="IPR023346">
    <property type="entry name" value="Lysozyme-like_dom_sf"/>
</dbReference>
<dbReference type="Gene3D" id="1.10.530.10">
    <property type="match status" value="1"/>
</dbReference>
<keyword evidence="4" id="KW-1185">Reference proteome</keyword>
<accession>A0ABQ8G8N6</accession>
<gene>
    <name evidence="3" type="ORF">B0J12DRAFT_741082</name>
</gene>
<sequence length="304" mass="31910">MARIGDGIPIFTLLAIPAVLAFPAARPDELITSSDLAPRAYFANAIITDPDALKWYQPVQDDDNDNSRNNYAASITADTTTHRSDTNPNNSPGAPNSGAITSAYQCFTSATYPPLTSWLPFSTLWAHAAQTITANNPTTAPSLITTTLHSLILSLSAEVHLDARILLAVILQESSGILAAPCTGYSATNCGLMQGPPGSRPFDPLQPAASIERMLRDGIQGHEGEWPQGGPGLAWWMGAEKSPWKALRGYNTGSVPCDGDLGVTAGSGTPSYVVDVANRLVGWDGVTRGQCAWGQGCAGGTGGW</sequence>
<reference evidence="3 4" key="1">
    <citation type="journal article" date="2021" name="Nat. Commun.">
        <title>Genetic determinants of endophytism in the Arabidopsis root mycobiome.</title>
        <authorList>
            <person name="Mesny F."/>
            <person name="Miyauchi S."/>
            <person name="Thiergart T."/>
            <person name="Pickel B."/>
            <person name="Atanasova L."/>
            <person name="Karlsson M."/>
            <person name="Huettel B."/>
            <person name="Barry K.W."/>
            <person name="Haridas S."/>
            <person name="Chen C."/>
            <person name="Bauer D."/>
            <person name="Andreopoulos W."/>
            <person name="Pangilinan J."/>
            <person name="LaButti K."/>
            <person name="Riley R."/>
            <person name="Lipzen A."/>
            <person name="Clum A."/>
            <person name="Drula E."/>
            <person name="Henrissat B."/>
            <person name="Kohler A."/>
            <person name="Grigoriev I.V."/>
            <person name="Martin F.M."/>
            <person name="Hacquard S."/>
        </authorList>
    </citation>
    <scope>NUCLEOTIDE SEQUENCE [LARGE SCALE GENOMIC DNA]</scope>
    <source>
        <strain evidence="3 4">MPI-SDFR-AT-0080</strain>
    </source>
</reference>
<protein>
    <submittedName>
        <fullName evidence="3">Uncharacterized protein</fullName>
    </submittedName>
</protein>
<dbReference type="SUPFAM" id="SSF53955">
    <property type="entry name" value="Lysozyme-like"/>
    <property type="match status" value="1"/>
</dbReference>
<keyword evidence="2" id="KW-0732">Signal</keyword>
<evidence type="ECO:0000256" key="2">
    <source>
        <dbReference type="SAM" id="SignalP"/>
    </source>
</evidence>
<dbReference type="Proteomes" id="UP000774617">
    <property type="component" value="Unassembled WGS sequence"/>
</dbReference>
<feature type="region of interest" description="Disordered" evidence="1">
    <location>
        <begin position="75"/>
        <end position="95"/>
    </location>
</feature>
<organism evidence="3 4">
    <name type="scientific">Macrophomina phaseolina</name>
    <dbReference type="NCBI Taxonomy" id="35725"/>
    <lineage>
        <taxon>Eukaryota</taxon>
        <taxon>Fungi</taxon>
        <taxon>Dikarya</taxon>
        <taxon>Ascomycota</taxon>
        <taxon>Pezizomycotina</taxon>
        <taxon>Dothideomycetes</taxon>
        <taxon>Dothideomycetes incertae sedis</taxon>
        <taxon>Botryosphaeriales</taxon>
        <taxon>Botryosphaeriaceae</taxon>
        <taxon>Macrophomina</taxon>
    </lineage>
</organism>
<comment type="caution">
    <text evidence="3">The sequence shown here is derived from an EMBL/GenBank/DDBJ whole genome shotgun (WGS) entry which is preliminary data.</text>
</comment>